<evidence type="ECO:0000256" key="3">
    <source>
        <dbReference type="ARBA" id="ARBA00023319"/>
    </source>
</evidence>
<keyword evidence="2" id="KW-0472">Membrane</keyword>
<dbReference type="InterPro" id="IPR036179">
    <property type="entry name" value="Ig-like_dom_sf"/>
</dbReference>
<dbReference type="InterPro" id="IPR013783">
    <property type="entry name" value="Ig-like_fold"/>
</dbReference>
<keyword evidence="6" id="KW-1185">Reference proteome</keyword>
<dbReference type="Ensembl" id="ENSSLUT00000053326.1">
    <property type="protein sequence ID" value="ENSSLUP00000051806.1"/>
    <property type="gene ID" value="ENSSLUG00000022499.1"/>
</dbReference>
<dbReference type="AlphaFoldDB" id="A0A8D0AGC3"/>
<evidence type="ECO:0000313" key="5">
    <source>
        <dbReference type="Ensembl" id="ENSSLUP00000051806.1"/>
    </source>
</evidence>
<dbReference type="InterPro" id="IPR003599">
    <property type="entry name" value="Ig_sub"/>
</dbReference>
<protein>
    <recommendedName>
        <fullName evidence="4">Ig-like domain-containing protein</fullName>
    </recommendedName>
</protein>
<reference evidence="5" key="1">
    <citation type="submission" date="2025-08" db="UniProtKB">
        <authorList>
            <consortium name="Ensembl"/>
        </authorList>
    </citation>
    <scope>IDENTIFICATION</scope>
</reference>
<dbReference type="GO" id="GO:0005102">
    <property type="term" value="F:signaling receptor binding"/>
    <property type="evidence" value="ECO:0007669"/>
    <property type="project" value="TreeGrafter"/>
</dbReference>
<dbReference type="Gene3D" id="2.60.40.10">
    <property type="entry name" value="Immunoglobulins"/>
    <property type="match status" value="1"/>
</dbReference>
<dbReference type="GeneTree" id="ENSGT01010000228641"/>
<dbReference type="SUPFAM" id="SSF48726">
    <property type="entry name" value="Immunoglobulin"/>
    <property type="match status" value="1"/>
</dbReference>
<dbReference type="InterPro" id="IPR013106">
    <property type="entry name" value="Ig_V-set"/>
</dbReference>
<accession>A0A8D0AGC3</accession>
<evidence type="ECO:0000256" key="1">
    <source>
        <dbReference type="ARBA" id="ARBA00004370"/>
    </source>
</evidence>
<name>A0A8D0AGC3_SANLU</name>
<dbReference type="InterPro" id="IPR050504">
    <property type="entry name" value="IgSF_BTN/MOG"/>
</dbReference>
<proteinExistence type="predicted"/>
<feature type="domain" description="Ig-like" evidence="4">
    <location>
        <begin position="14"/>
        <end position="124"/>
    </location>
</feature>
<dbReference type="InterPro" id="IPR007110">
    <property type="entry name" value="Ig-like_dom"/>
</dbReference>
<dbReference type="GO" id="GO:0001817">
    <property type="term" value="P:regulation of cytokine production"/>
    <property type="evidence" value="ECO:0007669"/>
    <property type="project" value="TreeGrafter"/>
</dbReference>
<dbReference type="PANTHER" id="PTHR24100">
    <property type="entry name" value="BUTYROPHILIN"/>
    <property type="match status" value="1"/>
</dbReference>
<dbReference type="GO" id="GO:0050852">
    <property type="term" value="P:T cell receptor signaling pathway"/>
    <property type="evidence" value="ECO:0007669"/>
    <property type="project" value="TreeGrafter"/>
</dbReference>
<evidence type="ECO:0000259" key="4">
    <source>
        <dbReference type="PROSITE" id="PS50835"/>
    </source>
</evidence>
<dbReference type="PROSITE" id="PS50835">
    <property type="entry name" value="IG_LIKE"/>
    <property type="match status" value="1"/>
</dbReference>
<keyword evidence="3" id="KW-0393">Immunoglobulin domain</keyword>
<dbReference type="SMART" id="SM00409">
    <property type="entry name" value="IG"/>
    <property type="match status" value="1"/>
</dbReference>
<evidence type="ECO:0000256" key="2">
    <source>
        <dbReference type="ARBA" id="ARBA00023136"/>
    </source>
</evidence>
<dbReference type="GO" id="GO:0009897">
    <property type="term" value="C:external side of plasma membrane"/>
    <property type="evidence" value="ECO:0007669"/>
    <property type="project" value="TreeGrafter"/>
</dbReference>
<dbReference type="PANTHER" id="PTHR24100:SF151">
    <property type="entry name" value="ICOS LIGAND"/>
    <property type="match status" value="1"/>
</dbReference>
<dbReference type="SMART" id="SM00406">
    <property type="entry name" value="IGv"/>
    <property type="match status" value="1"/>
</dbReference>
<comment type="subcellular location">
    <subcellularLocation>
        <location evidence="1">Membrane</location>
    </subcellularLocation>
</comment>
<reference evidence="5" key="2">
    <citation type="submission" date="2025-09" db="UniProtKB">
        <authorList>
            <consortium name="Ensembl"/>
        </authorList>
    </citation>
    <scope>IDENTIFICATION</scope>
</reference>
<organism evidence="5 6">
    <name type="scientific">Sander lucioperca</name>
    <name type="common">Pike-perch</name>
    <name type="synonym">Perca lucioperca</name>
    <dbReference type="NCBI Taxonomy" id="283035"/>
    <lineage>
        <taxon>Eukaryota</taxon>
        <taxon>Metazoa</taxon>
        <taxon>Chordata</taxon>
        <taxon>Craniata</taxon>
        <taxon>Vertebrata</taxon>
        <taxon>Euteleostomi</taxon>
        <taxon>Actinopterygii</taxon>
        <taxon>Neopterygii</taxon>
        <taxon>Teleostei</taxon>
        <taxon>Neoteleostei</taxon>
        <taxon>Acanthomorphata</taxon>
        <taxon>Eupercaria</taxon>
        <taxon>Perciformes</taxon>
        <taxon>Percoidei</taxon>
        <taxon>Percidae</taxon>
        <taxon>Luciopercinae</taxon>
        <taxon>Sander</taxon>
    </lineage>
</organism>
<sequence length="150" mass="17462">MYKNGLLHVFFYLPGPEVIKVEEGSDVTLPCSLWPKDIQSTQFNWKKMSQNDESQMEVFLYDKGERPDQSEQFKGRVSHFPDKLKQGNASIIIRNTTRADSGEYRCKIFYINYKENDMLNRNVTIHSTHNSILFSMLSSRCNFLTILLPA</sequence>
<dbReference type="Proteomes" id="UP000694568">
    <property type="component" value="Unplaced"/>
</dbReference>
<dbReference type="Pfam" id="PF07686">
    <property type="entry name" value="V-set"/>
    <property type="match status" value="1"/>
</dbReference>
<evidence type="ECO:0000313" key="6">
    <source>
        <dbReference type="Proteomes" id="UP000694568"/>
    </source>
</evidence>